<accession>A0A926DQM9</accession>
<evidence type="ECO:0000313" key="3">
    <source>
        <dbReference type="Proteomes" id="UP000657006"/>
    </source>
</evidence>
<comment type="caution">
    <text evidence="2">The sequence shown here is derived from an EMBL/GenBank/DDBJ whole genome shotgun (WGS) entry which is preliminary data.</text>
</comment>
<name>A0A926DQM9_9FIRM</name>
<reference evidence="2" key="1">
    <citation type="submission" date="2020-08" db="EMBL/GenBank/DDBJ databases">
        <title>Genome public.</title>
        <authorList>
            <person name="Liu C."/>
            <person name="Sun Q."/>
        </authorList>
    </citation>
    <scope>NUCLEOTIDE SEQUENCE</scope>
    <source>
        <strain evidence="2">NSJ-32</strain>
    </source>
</reference>
<dbReference type="RefSeq" id="WP_177718266.1">
    <property type="nucleotide sequence ID" value="NZ_JACRSQ010000001.1"/>
</dbReference>
<keyword evidence="1" id="KW-1133">Transmembrane helix</keyword>
<dbReference type="EMBL" id="JACRSQ010000001">
    <property type="protein sequence ID" value="MBC8542216.1"/>
    <property type="molecule type" value="Genomic_DNA"/>
</dbReference>
<sequence>MKKRWKPSVKTEQGTEKIQLEKHDIPALLLAAALVFIPALAAVAGFFVLLAYWVL</sequence>
<dbReference type="AlphaFoldDB" id="A0A926DQM9"/>
<feature type="transmembrane region" description="Helical" evidence="1">
    <location>
        <begin position="27"/>
        <end position="54"/>
    </location>
</feature>
<keyword evidence="1" id="KW-0812">Transmembrane</keyword>
<evidence type="ECO:0000256" key="1">
    <source>
        <dbReference type="SAM" id="Phobius"/>
    </source>
</evidence>
<proteinExistence type="predicted"/>
<organism evidence="2 3">
    <name type="scientific">Bianquea renquensis</name>
    <dbReference type="NCBI Taxonomy" id="2763661"/>
    <lineage>
        <taxon>Bacteria</taxon>
        <taxon>Bacillati</taxon>
        <taxon>Bacillota</taxon>
        <taxon>Clostridia</taxon>
        <taxon>Eubacteriales</taxon>
        <taxon>Bianqueaceae</taxon>
        <taxon>Bianquea</taxon>
    </lineage>
</organism>
<dbReference type="Proteomes" id="UP000657006">
    <property type="component" value="Unassembled WGS sequence"/>
</dbReference>
<gene>
    <name evidence="2" type="ORF">H8730_01445</name>
</gene>
<protein>
    <submittedName>
        <fullName evidence="2">Uncharacterized protein</fullName>
    </submittedName>
</protein>
<evidence type="ECO:0000313" key="2">
    <source>
        <dbReference type="EMBL" id="MBC8542216.1"/>
    </source>
</evidence>
<keyword evidence="1" id="KW-0472">Membrane</keyword>
<keyword evidence="3" id="KW-1185">Reference proteome</keyword>